<feature type="region of interest" description="Disordered" evidence="1">
    <location>
        <begin position="119"/>
        <end position="156"/>
    </location>
</feature>
<keyword evidence="3" id="KW-1185">Reference proteome</keyword>
<dbReference type="EMBL" id="WIGN01000278">
    <property type="protein sequence ID" value="KAF6802277.1"/>
    <property type="molecule type" value="Genomic_DNA"/>
</dbReference>
<dbReference type="Proteomes" id="UP000652219">
    <property type="component" value="Unassembled WGS sequence"/>
</dbReference>
<reference evidence="2 3" key="1">
    <citation type="journal article" date="2020" name="Phytopathology">
        <title>Genome Sequence Resources of Colletotrichum truncatum, C. plurivorum, C. musicola, and C. sojae: Four Species Pathogenic to Soybean (Glycine max).</title>
        <authorList>
            <person name="Rogerio F."/>
            <person name="Boufleur T.R."/>
            <person name="Ciampi-Guillardi M."/>
            <person name="Sukno S.A."/>
            <person name="Thon M.R."/>
            <person name="Massola Junior N.S."/>
            <person name="Baroncelli R."/>
        </authorList>
    </citation>
    <scope>NUCLEOTIDE SEQUENCE [LARGE SCALE GENOMIC DNA]</scope>
    <source>
        <strain evidence="2 3">LFN0009</strain>
    </source>
</reference>
<evidence type="ECO:0000313" key="3">
    <source>
        <dbReference type="Proteomes" id="UP000652219"/>
    </source>
</evidence>
<gene>
    <name evidence="2" type="ORF">CSOJ01_11693</name>
</gene>
<dbReference type="AlphaFoldDB" id="A0A8H6MMI5"/>
<feature type="compositionally biased region" description="Basic and acidic residues" evidence="1">
    <location>
        <begin position="139"/>
        <end position="156"/>
    </location>
</feature>
<proteinExistence type="predicted"/>
<evidence type="ECO:0000313" key="2">
    <source>
        <dbReference type="EMBL" id="KAF6802277.1"/>
    </source>
</evidence>
<feature type="region of interest" description="Disordered" evidence="1">
    <location>
        <begin position="256"/>
        <end position="295"/>
    </location>
</feature>
<organism evidence="2 3">
    <name type="scientific">Colletotrichum sojae</name>
    <dbReference type="NCBI Taxonomy" id="2175907"/>
    <lineage>
        <taxon>Eukaryota</taxon>
        <taxon>Fungi</taxon>
        <taxon>Dikarya</taxon>
        <taxon>Ascomycota</taxon>
        <taxon>Pezizomycotina</taxon>
        <taxon>Sordariomycetes</taxon>
        <taxon>Hypocreomycetidae</taxon>
        <taxon>Glomerellales</taxon>
        <taxon>Glomerellaceae</taxon>
        <taxon>Colletotrichum</taxon>
        <taxon>Colletotrichum orchidearum species complex</taxon>
    </lineage>
</organism>
<feature type="compositionally biased region" description="Polar residues" evidence="1">
    <location>
        <begin position="264"/>
        <end position="280"/>
    </location>
</feature>
<comment type="caution">
    <text evidence="2">The sequence shown here is derived from an EMBL/GenBank/DDBJ whole genome shotgun (WGS) entry which is preliminary data.</text>
</comment>
<feature type="region of interest" description="Disordered" evidence="1">
    <location>
        <begin position="1"/>
        <end position="38"/>
    </location>
</feature>
<protein>
    <submittedName>
        <fullName evidence="2">Uncharacterized protein</fullName>
    </submittedName>
</protein>
<sequence>MGLALHNSSDALNILSHGPPQVTNTNTNTTPSSRASRGAHYNGAFLRPDGSLSLSGELSDHNLPLLEIVLLANQQRRNERHRQRQARRRHLGERAVHQWRNEEAAEGAALAALGAVRLPREDPLPAPQLRRTPSLERQGAFRDPRSSKERRKEEERDITEMYRLGLLYEDEHMRGSGFDLNGITRAEYTIRPAKTRRRKTRQRSYEDDLQLALDLSLAELGRDESFARFLLSPDLDECPSEDSDELMIDTPDLTTDSDFESDSCSETLSFTSNSSNSQEDSAWARPMGRHRRRCDDHRGDTWMVLGDGS</sequence>
<evidence type="ECO:0000256" key="1">
    <source>
        <dbReference type="SAM" id="MobiDB-lite"/>
    </source>
</evidence>
<accession>A0A8H6MMI5</accession>
<name>A0A8H6MMI5_9PEZI</name>
<feature type="compositionally biased region" description="Polar residues" evidence="1">
    <location>
        <begin position="1"/>
        <end position="11"/>
    </location>
</feature>